<dbReference type="STRING" id="147828.A0A4S2LKU0"/>
<organism evidence="6 7">
    <name type="scientific">Opisthorchis felineus</name>
    <dbReference type="NCBI Taxonomy" id="147828"/>
    <lineage>
        <taxon>Eukaryota</taxon>
        <taxon>Metazoa</taxon>
        <taxon>Spiralia</taxon>
        <taxon>Lophotrochozoa</taxon>
        <taxon>Platyhelminthes</taxon>
        <taxon>Trematoda</taxon>
        <taxon>Digenea</taxon>
        <taxon>Opisthorchiida</taxon>
        <taxon>Opisthorchiata</taxon>
        <taxon>Opisthorchiidae</taxon>
        <taxon>Opisthorchis</taxon>
    </lineage>
</organism>
<feature type="compositionally biased region" description="Acidic residues" evidence="5">
    <location>
        <begin position="385"/>
        <end position="400"/>
    </location>
</feature>
<dbReference type="AlphaFoldDB" id="A0A4S2LKU0"/>
<keyword evidence="4" id="KW-0539">Nucleus</keyword>
<gene>
    <name evidence="6" type="ORF">CRM22_006484</name>
</gene>
<feature type="region of interest" description="Disordered" evidence="5">
    <location>
        <begin position="385"/>
        <end position="595"/>
    </location>
</feature>
<dbReference type="GO" id="GO:0003682">
    <property type="term" value="F:chromatin binding"/>
    <property type="evidence" value="ECO:0007669"/>
    <property type="project" value="TreeGrafter"/>
</dbReference>
<dbReference type="InterPro" id="IPR007133">
    <property type="entry name" value="RNA_pol_II-assoc_Paf1"/>
</dbReference>
<dbReference type="OrthoDB" id="10260285at2759"/>
<comment type="caution">
    <text evidence="6">The sequence shown here is derived from an EMBL/GenBank/DDBJ whole genome shotgun (WGS) entry which is preliminary data.</text>
</comment>
<proteinExistence type="inferred from homology"/>
<dbReference type="PANTHER" id="PTHR23188:SF12">
    <property type="entry name" value="RNA POLYMERASE II-ASSOCIATED FACTOR 1 HOMOLOG"/>
    <property type="match status" value="1"/>
</dbReference>
<evidence type="ECO:0000256" key="3">
    <source>
        <dbReference type="ARBA" id="ARBA00020462"/>
    </source>
</evidence>
<feature type="compositionally biased region" description="Low complexity" evidence="5">
    <location>
        <begin position="514"/>
        <end position="530"/>
    </location>
</feature>
<feature type="compositionally biased region" description="Acidic residues" evidence="5">
    <location>
        <begin position="541"/>
        <end position="552"/>
    </location>
</feature>
<dbReference type="Pfam" id="PF03985">
    <property type="entry name" value="Paf1"/>
    <property type="match status" value="1"/>
</dbReference>
<evidence type="ECO:0000256" key="4">
    <source>
        <dbReference type="ARBA" id="ARBA00023242"/>
    </source>
</evidence>
<dbReference type="PANTHER" id="PTHR23188">
    <property type="entry name" value="RNA POLYMERASE II-ASSOCIATED FACTOR 1 HOMOLOG"/>
    <property type="match status" value="1"/>
</dbReference>
<protein>
    <recommendedName>
        <fullName evidence="3">RNA polymerase II-associated factor 1 homolog</fullName>
    </recommendedName>
</protein>
<dbReference type="GO" id="GO:0006368">
    <property type="term" value="P:transcription elongation by RNA polymerase II"/>
    <property type="evidence" value="ECO:0007669"/>
    <property type="project" value="InterPro"/>
</dbReference>
<feature type="compositionally biased region" description="Acidic residues" evidence="5">
    <location>
        <begin position="581"/>
        <end position="595"/>
    </location>
</feature>
<feature type="compositionally biased region" description="Acidic residues" evidence="5">
    <location>
        <begin position="477"/>
        <end position="498"/>
    </location>
</feature>
<evidence type="ECO:0000256" key="1">
    <source>
        <dbReference type="ARBA" id="ARBA00004123"/>
    </source>
</evidence>
<comment type="similarity">
    <text evidence="2">Belongs to the PAF1 family.</text>
</comment>
<dbReference type="GO" id="GO:0000993">
    <property type="term" value="F:RNA polymerase II complex binding"/>
    <property type="evidence" value="ECO:0007669"/>
    <property type="project" value="TreeGrafter"/>
</dbReference>
<reference evidence="6 7" key="1">
    <citation type="journal article" date="2019" name="BMC Genomics">
        <title>New insights from Opisthorchis felineus genome: update on genomics of the epidemiologically important liver flukes.</title>
        <authorList>
            <person name="Ershov N.I."/>
            <person name="Mordvinov V.A."/>
            <person name="Prokhortchouk E.B."/>
            <person name="Pakharukova M.Y."/>
            <person name="Gunbin K.V."/>
            <person name="Ustyantsev K."/>
            <person name="Genaev M.A."/>
            <person name="Blinov A.G."/>
            <person name="Mazur A."/>
            <person name="Boulygina E."/>
            <person name="Tsygankova S."/>
            <person name="Khrameeva E."/>
            <person name="Chekanov N."/>
            <person name="Fan G."/>
            <person name="Xiao A."/>
            <person name="Zhang H."/>
            <person name="Xu X."/>
            <person name="Yang H."/>
            <person name="Solovyev V."/>
            <person name="Lee S.M."/>
            <person name="Liu X."/>
            <person name="Afonnikov D.A."/>
            <person name="Skryabin K.G."/>
        </authorList>
    </citation>
    <scope>NUCLEOTIDE SEQUENCE [LARGE SCALE GENOMIC DNA]</scope>
    <source>
        <strain evidence="6">AK-0245</strain>
        <tissue evidence="6">Whole organism</tissue>
    </source>
</reference>
<accession>A0A4S2LKU0</accession>
<name>A0A4S2LKU0_OPIFE</name>
<evidence type="ECO:0000256" key="2">
    <source>
        <dbReference type="ARBA" id="ARBA00007560"/>
    </source>
</evidence>
<evidence type="ECO:0000313" key="6">
    <source>
        <dbReference type="EMBL" id="TGZ64200.1"/>
    </source>
</evidence>
<sequence length="595" mass="68031">MTLLQKNGRADEKVEDYPQDRAKELRVESLLCRLKYRNTLPELPFDPKFLAYPLEPSRFLQYVATSLERNYKHELLTETDVGVDVDLIDPDVFKIDKSVKLHPDDERLLEDDTPAAINARKSRHQKSVSWLRRTEYISTEMYNRWNKSDKVESKLGYSVKRHLNEEIVYRDRESQIAAIEATFKAAKKPITKHYSKPNVHAVEVLPVLPDFTLWRYPCAQVIFDDDPARKNKSNAEQKEEVNQAMIRGMVDESGDHFVAYFLPTESTKQLRRLDIENHVPYTEGAAYEYELAREYNWNVKNKTMANYEENYFFVFRKDGVFYNELETRVRLSKRRKLTQSGSFMTGGGGGALPAPKTRLIVHHRDFTDEELKAQTDRLYMLEHDIEEEDEEEDEDEEEEDGAHRAHERSGGTEHGSTSEGHSDGCEDELHDRADNDAQEEDTDEFRETQSEASDVEEVPARSSHSAKKPMAKRSPSEDEEEEEAEVEDEEDEEDDDLADSPSPASPPPQRSRRPSATSSGSASKKSATPAKSRHTKKALVSDDDLTDTDDEEVPNKPSKTHKSASGQRTPAAPVKTSQVFDSDDDDESDLSDLSD</sequence>
<evidence type="ECO:0000256" key="5">
    <source>
        <dbReference type="SAM" id="MobiDB-lite"/>
    </source>
</evidence>
<dbReference type="EMBL" id="SJOL01006849">
    <property type="protein sequence ID" value="TGZ64200.1"/>
    <property type="molecule type" value="Genomic_DNA"/>
</dbReference>
<feature type="compositionally biased region" description="Basic and acidic residues" evidence="5">
    <location>
        <begin position="420"/>
        <end position="435"/>
    </location>
</feature>
<evidence type="ECO:0000313" key="7">
    <source>
        <dbReference type="Proteomes" id="UP000308267"/>
    </source>
</evidence>
<keyword evidence="7" id="KW-1185">Reference proteome</keyword>
<dbReference type="Proteomes" id="UP000308267">
    <property type="component" value="Unassembled WGS sequence"/>
</dbReference>
<dbReference type="GO" id="GO:0016593">
    <property type="term" value="C:Cdc73/Paf1 complex"/>
    <property type="evidence" value="ECO:0007669"/>
    <property type="project" value="InterPro"/>
</dbReference>
<comment type="subcellular location">
    <subcellularLocation>
        <location evidence="1">Nucleus</location>
    </subcellularLocation>
</comment>
<feature type="compositionally biased region" description="Basic and acidic residues" evidence="5">
    <location>
        <begin position="401"/>
        <end position="411"/>
    </location>
</feature>